<evidence type="ECO:0000313" key="2">
    <source>
        <dbReference type="EMBL" id="ABD12731.1"/>
    </source>
</evidence>
<dbReference type="Pfam" id="PF02627">
    <property type="entry name" value="CMD"/>
    <property type="match status" value="1"/>
</dbReference>
<sequence>MAEKTLTSSSFRLRVDLLAPHIMSAMEAFDAATDKVSLPASLLELVRTRASQINGCAFCVGAHSPAALEAGATQKQLLALPVWRESPHFSAQERAALTLTEAITQMDRRPVTDEMWGEVSVVLTEVELAELVWVIAAINVWNRVAGTARPWPVA</sequence>
<evidence type="ECO:0000313" key="3">
    <source>
        <dbReference type="Proteomes" id="UP000001937"/>
    </source>
</evidence>
<gene>
    <name evidence="2" type="ordered locus">Francci3_3376</name>
</gene>
<name>Q2J7L1_FRACC</name>
<dbReference type="PANTHER" id="PTHR34846:SF7">
    <property type="entry name" value="BLL7811 PROTEIN"/>
    <property type="match status" value="1"/>
</dbReference>
<accession>Q2J7L1</accession>
<dbReference type="HOGENOM" id="CLU_082760_6_0_11"/>
<feature type="domain" description="Carboxymuconolactone decarboxylase-like" evidence="1">
    <location>
        <begin position="20"/>
        <end position="101"/>
    </location>
</feature>
<dbReference type="NCBIfam" id="TIGR00778">
    <property type="entry name" value="ahpD_dom"/>
    <property type="match status" value="1"/>
</dbReference>
<dbReference type="AlphaFoldDB" id="Q2J7L1"/>
<keyword evidence="3" id="KW-1185">Reference proteome</keyword>
<dbReference type="GO" id="GO:0051920">
    <property type="term" value="F:peroxiredoxin activity"/>
    <property type="evidence" value="ECO:0007669"/>
    <property type="project" value="InterPro"/>
</dbReference>
<dbReference type="STRING" id="106370.Francci3_3376"/>
<dbReference type="KEGG" id="fra:Francci3_3376"/>
<evidence type="ECO:0000259" key="1">
    <source>
        <dbReference type="Pfam" id="PF02627"/>
    </source>
</evidence>
<dbReference type="Gene3D" id="1.20.1290.10">
    <property type="entry name" value="AhpD-like"/>
    <property type="match status" value="1"/>
</dbReference>
<proteinExistence type="predicted"/>
<dbReference type="InterPro" id="IPR029032">
    <property type="entry name" value="AhpD-like"/>
</dbReference>
<dbReference type="Proteomes" id="UP000001937">
    <property type="component" value="Chromosome"/>
</dbReference>
<dbReference type="RefSeq" id="WP_011437757.1">
    <property type="nucleotide sequence ID" value="NC_007777.1"/>
</dbReference>
<dbReference type="OrthoDB" id="5185109at2"/>
<dbReference type="eggNOG" id="COG2128">
    <property type="taxonomic scope" value="Bacteria"/>
</dbReference>
<dbReference type="InterPro" id="IPR003779">
    <property type="entry name" value="CMD-like"/>
</dbReference>
<dbReference type="EMBL" id="CP000249">
    <property type="protein sequence ID" value="ABD12731.1"/>
    <property type="molecule type" value="Genomic_DNA"/>
</dbReference>
<dbReference type="InterPro" id="IPR004675">
    <property type="entry name" value="AhpD_core"/>
</dbReference>
<accession>A0A1X1PY27</accession>
<organism evidence="2 3">
    <name type="scientific">Frankia casuarinae (strain DSM 45818 / CECT 9043 / HFP020203 / CcI3)</name>
    <dbReference type="NCBI Taxonomy" id="106370"/>
    <lineage>
        <taxon>Bacteria</taxon>
        <taxon>Bacillati</taxon>
        <taxon>Actinomycetota</taxon>
        <taxon>Actinomycetes</taxon>
        <taxon>Frankiales</taxon>
        <taxon>Frankiaceae</taxon>
        <taxon>Frankia</taxon>
    </lineage>
</organism>
<reference evidence="2 3" key="1">
    <citation type="journal article" date="2007" name="Genome Res.">
        <title>Genome characteristics of facultatively symbiotic Frankia sp. strains reflect host range and host plant biogeography.</title>
        <authorList>
            <person name="Normand P."/>
            <person name="Lapierre P."/>
            <person name="Tisa L.S."/>
            <person name="Gogarten J.P."/>
            <person name="Alloisio N."/>
            <person name="Bagnarol E."/>
            <person name="Bassi C.A."/>
            <person name="Berry A.M."/>
            <person name="Bickhart D.M."/>
            <person name="Choisne N."/>
            <person name="Couloux A."/>
            <person name="Cournoyer B."/>
            <person name="Cruveiller S."/>
            <person name="Daubin V."/>
            <person name="Demange N."/>
            <person name="Francino M.P."/>
            <person name="Goltsman E."/>
            <person name="Huang Y."/>
            <person name="Kopp O.R."/>
            <person name="Labarre L."/>
            <person name="Lapidus A."/>
            <person name="Lavire C."/>
            <person name="Marechal J."/>
            <person name="Martinez M."/>
            <person name="Mastronunzio J.E."/>
            <person name="Mullin B.C."/>
            <person name="Niemann J."/>
            <person name="Pujic P."/>
            <person name="Rawnsley T."/>
            <person name="Rouy Z."/>
            <person name="Schenowitz C."/>
            <person name="Sellstedt A."/>
            <person name="Tavares F."/>
            <person name="Tomkins J.P."/>
            <person name="Vallenet D."/>
            <person name="Valverde C."/>
            <person name="Wall L.G."/>
            <person name="Wang Y."/>
            <person name="Medigue C."/>
            <person name="Benson D.R."/>
        </authorList>
    </citation>
    <scope>NUCLEOTIDE SEQUENCE [LARGE SCALE GENOMIC DNA]</scope>
    <source>
        <strain evidence="3">DSM 45818 / CECT 9043 / CcI3</strain>
    </source>
</reference>
<dbReference type="SUPFAM" id="SSF69118">
    <property type="entry name" value="AhpD-like"/>
    <property type="match status" value="1"/>
</dbReference>
<dbReference type="PANTHER" id="PTHR34846">
    <property type="entry name" value="4-CARBOXYMUCONOLACTONE DECARBOXYLASE FAMILY PROTEIN (AFU_ORTHOLOGUE AFUA_6G11590)"/>
    <property type="match status" value="1"/>
</dbReference>
<protein>
    <submittedName>
        <fullName evidence="2">Alkylhydroperoxidase</fullName>
    </submittedName>
</protein>